<accession>H2ATV1</accession>
<feature type="transmembrane region" description="Helical" evidence="4">
    <location>
        <begin position="263"/>
        <end position="285"/>
    </location>
</feature>
<feature type="transmembrane region" description="Helical" evidence="4">
    <location>
        <begin position="227"/>
        <end position="248"/>
    </location>
</feature>
<dbReference type="InterPro" id="IPR050327">
    <property type="entry name" value="Proton-linked_MCT"/>
</dbReference>
<dbReference type="SUPFAM" id="SSF103473">
    <property type="entry name" value="MFS general substrate transporter"/>
    <property type="match status" value="1"/>
</dbReference>
<feature type="transmembrane region" description="Helical" evidence="4">
    <location>
        <begin position="456"/>
        <end position="475"/>
    </location>
</feature>
<dbReference type="PROSITE" id="PS50850">
    <property type="entry name" value="MFS"/>
    <property type="match status" value="1"/>
</dbReference>
<proteinExistence type="inferred from homology"/>
<feature type="transmembrane region" description="Helical" evidence="4">
    <location>
        <begin position="193"/>
        <end position="215"/>
    </location>
</feature>
<dbReference type="GO" id="GO:0022857">
    <property type="term" value="F:transmembrane transporter activity"/>
    <property type="evidence" value="ECO:0007669"/>
    <property type="project" value="InterPro"/>
</dbReference>
<dbReference type="eggNOG" id="KOG2504">
    <property type="taxonomic scope" value="Eukaryota"/>
</dbReference>
<feature type="transmembrane region" description="Helical" evidence="4">
    <location>
        <begin position="171"/>
        <end position="187"/>
    </location>
</feature>
<feature type="compositionally biased region" description="Low complexity" evidence="3">
    <location>
        <begin position="32"/>
        <end position="45"/>
    </location>
</feature>
<feature type="compositionally biased region" description="Polar residues" evidence="3">
    <location>
        <begin position="53"/>
        <end position="64"/>
    </location>
</feature>
<feature type="transmembrane region" description="Helical" evidence="4">
    <location>
        <begin position="418"/>
        <end position="444"/>
    </location>
</feature>
<dbReference type="FunCoup" id="H2ATV1">
    <property type="interactions" value="206"/>
</dbReference>
<comment type="subcellular location">
    <subcellularLocation>
        <location evidence="1">Membrane</location>
        <topology evidence="1">Multi-pass membrane protein</topology>
    </subcellularLocation>
</comment>
<feature type="transmembrane region" description="Helical" evidence="4">
    <location>
        <begin position="487"/>
        <end position="509"/>
    </location>
</feature>
<keyword evidence="4" id="KW-1133">Transmembrane helix</keyword>
<feature type="transmembrane region" description="Helical" evidence="4">
    <location>
        <begin position="393"/>
        <end position="412"/>
    </location>
</feature>
<evidence type="ECO:0000313" key="7">
    <source>
        <dbReference type="Proteomes" id="UP000005220"/>
    </source>
</evidence>
<dbReference type="OrthoDB" id="6509908at2759"/>
<evidence type="ECO:0000259" key="5">
    <source>
        <dbReference type="PROSITE" id="PS50850"/>
    </source>
</evidence>
<name>H2ATV1_KAZAF</name>
<dbReference type="Proteomes" id="UP000005220">
    <property type="component" value="Chromosome 4"/>
</dbReference>
<feature type="domain" description="Major facilitator superfamily (MFS) profile" evidence="5">
    <location>
        <begin position="102"/>
        <end position="509"/>
    </location>
</feature>
<dbReference type="PANTHER" id="PTHR11360:SF177">
    <property type="entry name" value="RIBOFLAVIN TRANSPORTER MCH5"/>
    <property type="match status" value="1"/>
</dbReference>
<sequence length="517" mass="56939">MEHMKDGNTATSITTSLNLRSLHQDSDESDSLHASSSSEMISSSMEETKSHKSVASNDSNNLINRNTRLDGDHSFMEEQSEDEKSLTFDEEDFPEGGLRAWLVTFGCFCGLIPIFGIVNITSVIEESIQENQLSSYSSSSIGWIFSLFIFICFSFGIFSGTYFDRNGFKKVVAVGTVIHVGGIFAMANCTQFWHFILSYSIACGIGSGIALSPLISCPAHYFKRRRGTATACSTLGGSIGGAILPIILRKMFALKSDTNKLYGFIWGIRVLGFIHLFLLTLAVIFGKERLPNVIDPPKDNSIKAKLEHVYKVYLLNSFDAKGFTDMKYLFCVLGTALGELSLTSVTTYFSSYALTRGVTQADSYNLIMVMNLCGIPGRWLPGRLSDSFGRFNVAIATLVALSIVMLVGWLPFGRDLKSLYVIAAFYGFCSGSIFSLLPVCCGQISKTEEFGKRYSTMYFIVSFTALFGIPVAGAIIHNATHADYEHYIIYCSIGTLAAAMSFFASRSFAVGFKWKKF</sequence>
<protein>
    <recommendedName>
        <fullName evidence="5">Major facilitator superfamily (MFS) profile domain-containing protein</fullName>
    </recommendedName>
</protein>
<dbReference type="EMBL" id="HE650824">
    <property type="protein sequence ID" value="CCF57801.1"/>
    <property type="molecule type" value="Genomic_DNA"/>
</dbReference>
<feature type="transmembrane region" description="Helical" evidence="4">
    <location>
        <begin position="140"/>
        <end position="159"/>
    </location>
</feature>
<dbReference type="InterPro" id="IPR020846">
    <property type="entry name" value="MFS_dom"/>
</dbReference>
<reference evidence="6 7" key="1">
    <citation type="journal article" date="2011" name="Proc. Natl. Acad. Sci. U.S.A.">
        <title>Evolutionary erosion of yeast sex chromosomes by mating-type switching accidents.</title>
        <authorList>
            <person name="Gordon J.L."/>
            <person name="Armisen D."/>
            <person name="Proux-Wera E."/>
            <person name="Oheigeartaigh S.S."/>
            <person name="Byrne K.P."/>
            <person name="Wolfe K.H."/>
        </authorList>
    </citation>
    <scope>NUCLEOTIDE SEQUENCE [LARGE SCALE GENOMIC DNA]</scope>
    <source>
        <strain evidence="7">ATCC 22294 / BCRC 22015 / CBS 2517 / CECT 1963 / NBRC 1671 / NRRL Y-8276</strain>
    </source>
</reference>
<dbReference type="GO" id="GO:0016020">
    <property type="term" value="C:membrane"/>
    <property type="evidence" value="ECO:0007669"/>
    <property type="project" value="UniProtKB-SubCell"/>
</dbReference>
<dbReference type="Pfam" id="PF07690">
    <property type="entry name" value="MFS_1"/>
    <property type="match status" value="1"/>
</dbReference>
<comment type="similarity">
    <text evidence="2">Belongs to the major facilitator superfamily. Monocarboxylate porter (TC 2.A.1.13) family.</text>
</comment>
<dbReference type="AlphaFoldDB" id="H2ATV1"/>
<evidence type="ECO:0000256" key="1">
    <source>
        <dbReference type="ARBA" id="ARBA00004141"/>
    </source>
</evidence>
<dbReference type="KEGG" id="kaf:KAFR_0D01550"/>
<gene>
    <name evidence="6" type="primary">KAFR0D01550</name>
    <name evidence="6" type="ORF">KAFR_0D01550</name>
</gene>
<dbReference type="InterPro" id="IPR036259">
    <property type="entry name" value="MFS_trans_sf"/>
</dbReference>
<dbReference type="Gene3D" id="1.20.1250.20">
    <property type="entry name" value="MFS general substrate transporter like domains"/>
    <property type="match status" value="1"/>
</dbReference>
<keyword evidence="4" id="KW-0812">Transmembrane</keyword>
<evidence type="ECO:0000313" key="6">
    <source>
        <dbReference type="EMBL" id="CCF57801.1"/>
    </source>
</evidence>
<keyword evidence="7" id="KW-1185">Reference proteome</keyword>
<evidence type="ECO:0000256" key="3">
    <source>
        <dbReference type="SAM" id="MobiDB-lite"/>
    </source>
</evidence>
<keyword evidence="4" id="KW-0472">Membrane</keyword>
<feature type="transmembrane region" description="Helical" evidence="4">
    <location>
        <begin position="100"/>
        <end position="120"/>
    </location>
</feature>
<dbReference type="GO" id="GO:0032218">
    <property type="term" value="P:riboflavin transport"/>
    <property type="evidence" value="ECO:0007669"/>
    <property type="project" value="TreeGrafter"/>
</dbReference>
<evidence type="ECO:0000256" key="4">
    <source>
        <dbReference type="SAM" id="Phobius"/>
    </source>
</evidence>
<dbReference type="GeneID" id="13885759"/>
<dbReference type="RefSeq" id="XP_003956936.1">
    <property type="nucleotide sequence ID" value="XM_003956887.1"/>
</dbReference>
<dbReference type="InterPro" id="IPR011701">
    <property type="entry name" value="MFS"/>
</dbReference>
<evidence type="ECO:0000256" key="2">
    <source>
        <dbReference type="ARBA" id="ARBA00006727"/>
    </source>
</evidence>
<feature type="compositionally biased region" description="Polar residues" evidence="3">
    <location>
        <begin position="8"/>
        <end position="21"/>
    </location>
</feature>
<dbReference type="CDD" id="cd17352">
    <property type="entry name" value="MFS_MCT_SLC16"/>
    <property type="match status" value="1"/>
</dbReference>
<dbReference type="PANTHER" id="PTHR11360">
    <property type="entry name" value="MONOCARBOXYLATE TRANSPORTER"/>
    <property type="match status" value="1"/>
</dbReference>
<dbReference type="InParanoid" id="H2ATV1"/>
<feature type="region of interest" description="Disordered" evidence="3">
    <location>
        <begin position="1"/>
        <end position="64"/>
    </location>
</feature>
<dbReference type="HOGENOM" id="CLU_001265_1_0_1"/>
<organism evidence="6 7">
    <name type="scientific">Kazachstania africana (strain ATCC 22294 / BCRC 22015 / CBS 2517 / CECT 1963 / NBRC 1671 / NRRL Y-8276)</name>
    <name type="common">Yeast</name>
    <name type="synonym">Kluyveromyces africanus</name>
    <dbReference type="NCBI Taxonomy" id="1071382"/>
    <lineage>
        <taxon>Eukaryota</taxon>
        <taxon>Fungi</taxon>
        <taxon>Dikarya</taxon>
        <taxon>Ascomycota</taxon>
        <taxon>Saccharomycotina</taxon>
        <taxon>Saccharomycetes</taxon>
        <taxon>Saccharomycetales</taxon>
        <taxon>Saccharomycetaceae</taxon>
        <taxon>Kazachstania</taxon>
    </lineage>
</organism>